<evidence type="ECO:0000313" key="2">
    <source>
        <dbReference type="EMBL" id="RHC99995.1"/>
    </source>
</evidence>
<feature type="domain" description="VTC" evidence="1">
    <location>
        <begin position="17"/>
        <end position="234"/>
    </location>
</feature>
<dbReference type="GO" id="GO:0006799">
    <property type="term" value="P:polyphosphate biosynthetic process"/>
    <property type="evidence" value="ECO:0007669"/>
    <property type="project" value="UniProtKB-ARBA"/>
</dbReference>
<dbReference type="Proteomes" id="UP000286271">
    <property type="component" value="Unassembled WGS sequence"/>
</dbReference>
<sequence>MCKGKETLMADQMIFKRCEIKYMLDITQAELLKNQMKQYMTADEHGVSTICSLYFDTPDYLLIQRSMEHPVYKEKLRLRSYGTADKDTTVFVELKKKYESVVYKRRIAMTEDEAERYLLFHEKVKDTQITREIDYCLKNYKKLAPAVMLSYEREAFYAKDDHEFRITFDQNILWRNYDLSLCKGIYGEAILDKNKVLMEVKTAGAIPLWMVHFLTENQIYKTSFSKYATAYRTIYAREQRRSCPPENFFVFTGDEVVQQAIKC</sequence>
<organism evidence="2 4">
    <name type="scientific">Roseburia inulinivorans</name>
    <dbReference type="NCBI Taxonomy" id="360807"/>
    <lineage>
        <taxon>Bacteria</taxon>
        <taxon>Bacillati</taxon>
        <taxon>Bacillota</taxon>
        <taxon>Clostridia</taxon>
        <taxon>Lachnospirales</taxon>
        <taxon>Lachnospiraceae</taxon>
        <taxon>Roseburia</taxon>
    </lineage>
</organism>
<evidence type="ECO:0000313" key="4">
    <source>
        <dbReference type="Proteomes" id="UP000266391"/>
    </source>
</evidence>
<evidence type="ECO:0000313" key="5">
    <source>
        <dbReference type="Proteomes" id="UP000286271"/>
    </source>
</evidence>
<protein>
    <submittedName>
        <fullName evidence="2">VTC domain-containing protein</fullName>
    </submittedName>
</protein>
<dbReference type="EMBL" id="QSIQ01000029">
    <property type="protein sequence ID" value="RHC99995.1"/>
    <property type="molecule type" value="Genomic_DNA"/>
</dbReference>
<reference evidence="4 5" key="1">
    <citation type="submission" date="2018-08" db="EMBL/GenBank/DDBJ databases">
        <title>A genome reference for cultivated species of the human gut microbiota.</title>
        <authorList>
            <person name="Zou Y."/>
            <person name="Xue W."/>
            <person name="Luo G."/>
        </authorList>
    </citation>
    <scope>NUCLEOTIDE SEQUENCE [LARGE SCALE GENOMIC DNA]</scope>
    <source>
        <strain evidence="3 5">AM27-11</strain>
        <strain evidence="2 4">AM32-8LB</strain>
    </source>
</reference>
<dbReference type="InterPro" id="IPR042267">
    <property type="entry name" value="VTC_sf"/>
</dbReference>
<dbReference type="EMBL" id="QSKW01000027">
    <property type="protein sequence ID" value="RHE93999.1"/>
    <property type="molecule type" value="Genomic_DNA"/>
</dbReference>
<gene>
    <name evidence="3" type="ORF">DW707_14090</name>
    <name evidence="2" type="ORF">DW813_14325</name>
</gene>
<evidence type="ECO:0000259" key="1">
    <source>
        <dbReference type="Pfam" id="PF09359"/>
    </source>
</evidence>
<name>A0A396AC66_9FIRM</name>
<dbReference type="Proteomes" id="UP000266391">
    <property type="component" value="Unassembled WGS sequence"/>
</dbReference>
<dbReference type="Pfam" id="PF09359">
    <property type="entry name" value="VTC"/>
    <property type="match status" value="1"/>
</dbReference>
<proteinExistence type="predicted"/>
<dbReference type="Gene3D" id="3.20.100.30">
    <property type="entry name" value="VTC, catalytic tunnel domain"/>
    <property type="match status" value="1"/>
</dbReference>
<comment type="caution">
    <text evidence="2">The sequence shown here is derived from an EMBL/GenBank/DDBJ whole genome shotgun (WGS) entry which is preliminary data.</text>
</comment>
<dbReference type="InterPro" id="IPR018966">
    <property type="entry name" value="VTC_domain"/>
</dbReference>
<accession>A0A396AC66</accession>
<dbReference type="CDD" id="cd07750">
    <property type="entry name" value="PolyPPase_VTC_like"/>
    <property type="match status" value="1"/>
</dbReference>
<dbReference type="AlphaFoldDB" id="A0A396AC66"/>
<evidence type="ECO:0000313" key="3">
    <source>
        <dbReference type="EMBL" id="RHE93999.1"/>
    </source>
</evidence>